<keyword evidence="2" id="KW-1133">Transmembrane helix</keyword>
<dbReference type="Pfam" id="PF13786">
    <property type="entry name" value="DUF4179"/>
    <property type="match status" value="1"/>
</dbReference>
<reference evidence="4" key="1">
    <citation type="submission" date="2019-11" db="EMBL/GenBank/DDBJ databases">
        <authorList>
            <person name="Feng L."/>
        </authorList>
    </citation>
    <scope>NUCLEOTIDE SEQUENCE</scope>
    <source>
        <strain evidence="4">BgluceraseaLFYP119</strain>
    </source>
</reference>
<organism evidence="4">
    <name type="scientific">Blautia glucerasea</name>
    <dbReference type="NCBI Taxonomy" id="536633"/>
    <lineage>
        <taxon>Bacteria</taxon>
        <taxon>Bacillati</taxon>
        <taxon>Bacillota</taxon>
        <taxon>Clostridia</taxon>
        <taxon>Lachnospirales</taxon>
        <taxon>Lachnospiraceae</taxon>
        <taxon>Blautia</taxon>
    </lineage>
</organism>
<dbReference type="Gene3D" id="2.60.40.1630">
    <property type="entry name" value="bacillus anthracis domain"/>
    <property type="match status" value="1"/>
</dbReference>
<accession>A0A6N2TGF7</accession>
<dbReference type="RefSeq" id="WP_156353923.1">
    <property type="nucleotide sequence ID" value="NZ_CACRST010000014.1"/>
</dbReference>
<proteinExistence type="predicted"/>
<feature type="domain" description="DUF4179" evidence="3">
    <location>
        <begin position="56"/>
        <end position="163"/>
    </location>
</feature>
<evidence type="ECO:0000256" key="1">
    <source>
        <dbReference type="SAM" id="MobiDB-lite"/>
    </source>
</evidence>
<protein>
    <recommendedName>
        <fullName evidence="3">DUF4179 domain-containing protein</fullName>
    </recommendedName>
</protein>
<evidence type="ECO:0000259" key="3">
    <source>
        <dbReference type="Pfam" id="PF13786"/>
    </source>
</evidence>
<gene>
    <name evidence="4" type="ORF">BGLFYP119_01591</name>
</gene>
<dbReference type="EMBL" id="CACRST010000014">
    <property type="protein sequence ID" value="VYT04655.1"/>
    <property type="molecule type" value="Genomic_DNA"/>
</dbReference>
<evidence type="ECO:0000313" key="4">
    <source>
        <dbReference type="EMBL" id="VYT04655.1"/>
    </source>
</evidence>
<feature type="region of interest" description="Disordered" evidence="1">
    <location>
        <begin position="110"/>
        <end position="133"/>
    </location>
</feature>
<keyword evidence="2" id="KW-0812">Transmembrane</keyword>
<sequence>MMTLHNNEKNLREELNKEIEIPVIVHEKINNAYRMIEEHKVVQKTPQKEHFRWMRTGAKIAGSMAAVMAVGFVFCAANPVMAKELPLVGGLFEKLQDNVSFFGNFADKATPLEEPSTDETSAPADPGETSDAPLETLYTKTEDGLTISFSEIYANDQAVYLSMQAVSEEPFPDTMMDQNGKPVISMMADVSYSFLTGDQSELNPGIQYMNPEGKFLDDHTYACILRLNTKLEDTTEYHKKYEEMVQNVLDEMGISHEDMNDETEEGYALLEEFNDKVSEQGGALYSEYVKPVALPETYDLHLSISEFTGTKKDPEYWDHGYSEEELENMSDEEFQEVMNQMPAEYAQHPNEHENYWFEGEWSFDIPVTIDHSLTKTLEINETNENGIGLASVVKTPYELTVNPLYEEGSNSDCFIVTLDADGNMMPYVESDGSVNNYAIQDHNISSIDVYLVDYIQYMDELKVQYYNDNLDNAQWKALLDANAKYHKTVNLAE</sequence>
<dbReference type="AlphaFoldDB" id="A0A6N2TGF7"/>
<dbReference type="InterPro" id="IPR025436">
    <property type="entry name" value="DUF4179"/>
</dbReference>
<feature type="transmembrane region" description="Helical" evidence="2">
    <location>
        <begin position="60"/>
        <end position="81"/>
    </location>
</feature>
<keyword evidence="2" id="KW-0472">Membrane</keyword>
<evidence type="ECO:0000256" key="2">
    <source>
        <dbReference type="SAM" id="Phobius"/>
    </source>
</evidence>
<name>A0A6N2TGF7_9FIRM</name>